<evidence type="ECO:0000256" key="4">
    <source>
        <dbReference type="ARBA" id="ARBA00022801"/>
    </source>
</evidence>
<gene>
    <name evidence="8" type="ORF">BFP71_17765</name>
</gene>
<dbReference type="STRING" id="1563681.BFP71_17765"/>
<dbReference type="InterPro" id="IPR037004">
    <property type="entry name" value="Exonuc_VII_ssu_sf"/>
</dbReference>
<evidence type="ECO:0000256" key="7">
    <source>
        <dbReference type="SAM" id="Coils"/>
    </source>
</evidence>
<evidence type="ECO:0000256" key="2">
    <source>
        <dbReference type="ARBA" id="ARBA00022490"/>
    </source>
</evidence>
<dbReference type="InterPro" id="IPR003761">
    <property type="entry name" value="Exonuc_VII_S"/>
</dbReference>
<evidence type="ECO:0000313" key="8">
    <source>
        <dbReference type="EMBL" id="OEK05250.1"/>
    </source>
</evidence>
<organism evidence="8 9">
    <name type="scientific">Roseivirga misakiensis</name>
    <dbReference type="NCBI Taxonomy" id="1563681"/>
    <lineage>
        <taxon>Bacteria</taxon>
        <taxon>Pseudomonadati</taxon>
        <taxon>Bacteroidota</taxon>
        <taxon>Cytophagia</taxon>
        <taxon>Cytophagales</taxon>
        <taxon>Roseivirgaceae</taxon>
        <taxon>Roseivirga</taxon>
    </lineage>
</organism>
<dbReference type="GO" id="GO:0006308">
    <property type="term" value="P:DNA catabolic process"/>
    <property type="evidence" value="ECO:0007669"/>
    <property type="project" value="UniProtKB-UniRule"/>
</dbReference>
<evidence type="ECO:0000313" key="9">
    <source>
        <dbReference type="Proteomes" id="UP000095552"/>
    </source>
</evidence>
<name>A0A1E5T1K3_9BACT</name>
<keyword evidence="9" id="KW-1185">Reference proteome</keyword>
<dbReference type="EC" id="3.1.11.6" evidence="6"/>
<keyword evidence="7" id="KW-0175">Coiled coil</keyword>
<dbReference type="EMBL" id="MDGQ01000005">
    <property type="protein sequence ID" value="OEK05250.1"/>
    <property type="molecule type" value="Genomic_DNA"/>
</dbReference>
<keyword evidence="2" id="KW-0963">Cytoplasm</keyword>
<dbReference type="Gene3D" id="1.10.287.1040">
    <property type="entry name" value="Exonuclease VII, small subunit"/>
    <property type="match status" value="1"/>
</dbReference>
<reference evidence="8 9" key="1">
    <citation type="submission" date="2016-08" db="EMBL/GenBank/DDBJ databases">
        <title>Draft genome of Fabibacter sp. strain SK-8.</title>
        <authorList>
            <person name="Wong S.-K."/>
            <person name="Hamasaki K."/>
            <person name="Yoshizawa S."/>
        </authorList>
    </citation>
    <scope>NUCLEOTIDE SEQUENCE [LARGE SCALE GENOMIC DNA]</scope>
    <source>
        <strain evidence="8 9">SK-8</strain>
    </source>
</reference>
<keyword evidence="5" id="KW-0269">Exonuclease</keyword>
<accession>A0A1E5T1K3</accession>
<proteinExistence type="inferred from homology"/>
<dbReference type="RefSeq" id="WP_069836754.1">
    <property type="nucleotide sequence ID" value="NZ_MDGQ01000005.1"/>
</dbReference>
<evidence type="ECO:0000256" key="5">
    <source>
        <dbReference type="ARBA" id="ARBA00022839"/>
    </source>
</evidence>
<feature type="coiled-coil region" evidence="7">
    <location>
        <begin position="22"/>
        <end position="56"/>
    </location>
</feature>
<dbReference type="Pfam" id="PF02609">
    <property type="entry name" value="Exonuc_VII_S"/>
    <property type="match status" value="1"/>
</dbReference>
<dbReference type="GO" id="GO:0009318">
    <property type="term" value="C:exodeoxyribonuclease VII complex"/>
    <property type="evidence" value="ECO:0007669"/>
    <property type="project" value="UniProtKB-UniRule"/>
</dbReference>
<keyword evidence="4" id="KW-0378">Hydrolase</keyword>
<protein>
    <recommendedName>
        <fullName evidence="6">Exodeoxyribonuclease VII small subunit</fullName>
        <ecNumber evidence="6">3.1.11.6</ecNumber>
    </recommendedName>
</protein>
<dbReference type="GO" id="GO:0008855">
    <property type="term" value="F:exodeoxyribonuclease VII activity"/>
    <property type="evidence" value="ECO:0007669"/>
    <property type="project" value="UniProtKB-UniRule"/>
</dbReference>
<evidence type="ECO:0000256" key="1">
    <source>
        <dbReference type="ARBA" id="ARBA00009998"/>
    </source>
</evidence>
<evidence type="ECO:0000256" key="3">
    <source>
        <dbReference type="ARBA" id="ARBA00022722"/>
    </source>
</evidence>
<comment type="caution">
    <text evidence="8">The sequence shown here is derived from an EMBL/GenBank/DDBJ whole genome shotgun (WGS) entry which is preliminary data.</text>
</comment>
<keyword evidence="3" id="KW-0540">Nuclease</keyword>
<comment type="similarity">
    <text evidence="1">Belongs to the XseB family.</text>
</comment>
<dbReference type="AlphaFoldDB" id="A0A1E5T1K3"/>
<dbReference type="SUPFAM" id="SSF116842">
    <property type="entry name" value="XseB-like"/>
    <property type="match status" value="1"/>
</dbReference>
<dbReference type="OrthoDB" id="9813898at2"/>
<dbReference type="Proteomes" id="UP000095552">
    <property type="component" value="Unassembled WGS sequence"/>
</dbReference>
<evidence type="ECO:0000256" key="6">
    <source>
        <dbReference type="NCBIfam" id="TIGR01280"/>
    </source>
</evidence>
<sequence>MSKKSINYKEALARIDEIVALIESENLDIDELTKMVKEATQLIAACKDKLHNTKNDLQSSLDKLN</sequence>
<dbReference type="NCBIfam" id="TIGR01280">
    <property type="entry name" value="xseB"/>
    <property type="match status" value="1"/>
</dbReference>